<evidence type="ECO:0000256" key="2">
    <source>
        <dbReference type="ARBA" id="ARBA00005842"/>
    </source>
</evidence>
<dbReference type="PANTHER" id="PTHR11088:SF60">
    <property type="entry name" value="TRNA DIMETHYLALLYLTRANSFERASE"/>
    <property type="match status" value="1"/>
</dbReference>
<organism evidence="10">
    <name type="scientific">marine metagenome</name>
    <dbReference type="NCBI Taxonomy" id="408172"/>
    <lineage>
        <taxon>unclassified sequences</taxon>
        <taxon>metagenomes</taxon>
        <taxon>ecological metagenomes</taxon>
    </lineage>
</organism>
<evidence type="ECO:0000256" key="1">
    <source>
        <dbReference type="ARBA" id="ARBA00001946"/>
    </source>
</evidence>
<evidence type="ECO:0000256" key="8">
    <source>
        <dbReference type="ARBA" id="ARBA00022842"/>
    </source>
</evidence>
<dbReference type="InterPro" id="IPR039657">
    <property type="entry name" value="Dimethylallyltransferase"/>
</dbReference>
<dbReference type="GO" id="GO:0052381">
    <property type="term" value="F:tRNA dimethylallyltransferase activity"/>
    <property type="evidence" value="ECO:0007669"/>
    <property type="project" value="UniProtKB-EC"/>
</dbReference>
<reference evidence="10" key="1">
    <citation type="submission" date="2018-05" db="EMBL/GenBank/DDBJ databases">
        <authorList>
            <person name="Lanie J.A."/>
            <person name="Ng W.-L."/>
            <person name="Kazmierczak K.M."/>
            <person name="Andrzejewski T.M."/>
            <person name="Davidsen T.M."/>
            <person name="Wayne K.J."/>
            <person name="Tettelin H."/>
            <person name="Glass J.I."/>
            <person name="Rusch D."/>
            <person name="Podicherti R."/>
            <person name="Tsui H.-C.T."/>
            <person name="Winkler M.E."/>
        </authorList>
    </citation>
    <scope>NUCLEOTIDE SEQUENCE</scope>
</reference>
<dbReference type="Gene3D" id="1.10.287.890">
    <property type="entry name" value="Crystal structure of tRNA isopentenylpyrophosphate transferase (bh2366) domain"/>
    <property type="match status" value="1"/>
</dbReference>
<keyword evidence="4" id="KW-0808">Transferase</keyword>
<dbReference type="GO" id="GO:0006400">
    <property type="term" value="P:tRNA modification"/>
    <property type="evidence" value="ECO:0007669"/>
    <property type="project" value="TreeGrafter"/>
</dbReference>
<comment type="catalytic activity">
    <reaction evidence="9">
        <text>adenosine(37) in tRNA + dimethylallyl diphosphate = N(6)-dimethylallyladenosine(37) in tRNA + diphosphate</text>
        <dbReference type="Rhea" id="RHEA:26482"/>
        <dbReference type="Rhea" id="RHEA-COMP:10162"/>
        <dbReference type="Rhea" id="RHEA-COMP:10375"/>
        <dbReference type="ChEBI" id="CHEBI:33019"/>
        <dbReference type="ChEBI" id="CHEBI:57623"/>
        <dbReference type="ChEBI" id="CHEBI:74411"/>
        <dbReference type="ChEBI" id="CHEBI:74415"/>
        <dbReference type="EC" id="2.5.1.75"/>
    </reaction>
</comment>
<dbReference type="PANTHER" id="PTHR11088">
    <property type="entry name" value="TRNA DIMETHYLALLYLTRANSFERASE"/>
    <property type="match status" value="1"/>
</dbReference>
<dbReference type="NCBIfam" id="TIGR00174">
    <property type="entry name" value="miaA"/>
    <property type="match status" value="1"/>
</dbReference>
<dbReference type="Gene3D" id="1.10.20.140">
    <property type="match status" value="1"/>
</dbReference>
<comment type="similarity">
    <text evidence="2">Belongs to the IPP transferase family.</text>
</comment>
<dbReference type="GO" id="GO:0005524">
    <property type="term" value="F:ATP binding"/>
    <property type="evidence" value="ECO:0007669"/>
    <property type="project" value="UniProtKB-KW"/>
</dbReference>
<keyword evidence="6" id="KW-0547">Nucleotide-binding</keyword>
<comment type="cofactor">
    <cofactor evidence="1">
        <name>Mg(2+)</name>
        <dbReference type="ChEBI" id="CHEBI:18420"/>
    </cofactor>
</comment>
<gene>
    <name evidence="10" type="ORF">METZ01_LOCUS65118</name>
</gene>
<keyword evidence="7" id="KW-0067">ATP-binding</keyword>
<dbReference type="EMBL" id="UINC01004161">
    <property type="protein sequence ID" value="SVA12264.1"/>
    <property type="molecule type" value="Genomic_DNA"/>
</dbReference>
<accession>A0A381T963</accession>
<evidence type="ECO:0000256" key="4">
    <source>
        <dbReference type="ARBA" id="ARBA00022679"/>
    </source>
</evidence>
<dbReference type="InterPro" id="IPR018022">
    <property type="entry name" value="IPT"/>
</dbReference>
<proteinExistence type="inferred from homology"/>
<dbReference type="Gene3D" id="3.40.50.300">
    <property type="entry name" value="P-loop containing nucleotide triphosphate hydrolases"/>
    <property type="match status" value="1"/>
</dbReference>
<dbReference type="HAMAP" id="MF_00185">
    <property type="entry name" value="IPP_trans"/>
    <property type="match status" value="1"/>
</dbReference>
<keyword evidence="5" id="KW-0819">tRNA processing</keyword>
<keyword evidence="8" id="KW-0460">Magnesium</keyword>
<dbReference type="AlphaFoldDB" id="A0A381T963"/>
<dbReference type="Pfam" id="PF01715">
    <property type="entry name" value="IPPT"/>
    <property type="match status" value="1"/>
</dbReference>
<evidence type="ECO:0000256" key="9">
    <source>
        <dbReference type="ARBA" id="ARBA00049563"/>
    </source>
</evidence>
<dbReference type="SUPFAM" id="SSF52540">
    <property type="entry name" value="P-loop containing nucleoside triphosphate hydrolases"/>
    <property type="match status" value="1"/>
</dbReference>
<evidence type="ECO:0000256" key="6">
    <source>
        <dbReference type="ARBA" id="ARBA00022741"/>
    </source>
</evidence>
<dbReference type="InterPro" id="IPR027417">
    <property type="entry name" value="P-loop_NTPase"/>
</dbReference>
<evidence type="ECO:0000256" key="5">
    <source>
        <dbReference type="ARBA" id="ARBA00022694"/>
    </source>
</evidence>
<name>A0A381T963_9ZZZZ</name>
<dbReference type="EC" id="2.5.1.75" evidence="3"/>
<evidence type="ECO:0000256" key="7">
    <source>
        <dbReference type="ARBA" id="ARBA00022840"/>
    </source>
</evidence>
<evidence type="ECO:0000256" key="3">
    <source>
        <dbReference type="ARBA" id="ARBA00012665"/>
    </source>
</evidence>
<sequence>MPVETTRRIVIITGPTAVGKTALAVEVAKQFPVRLISVDSGQVYRGLDLGTAKPSHALLKEYPHDLVDVRDITDVFSVVDFCSAATQAINESFESGIVPVLVGGTMFYISALLHGLDDVPPADQQLRYELSQQGQLLGWPRMHEKLSALDPVSAERIDRNDPQRIQRALEIYILTKGDGSVWDKKMRFLPQNILVSRFVLAYSDRTLLHKRIVCRFDEMLKAGLIEEVESLMGIPGVTAELPAMKSVGYRQVLEYLRGEVDLATMRERALSASRQLAKRQLTWSRNTAGGIWLDAADPQVNTSVSRYLEQVNYEHSTCFNQGGSS</sequence>
<evidence type="ECO:0000313" key="10">
    <source>
        <dbReference type="EMBL" id="SVA12264.1"/>
    </source>
</evidence>
<protein>
    <recommendedName>
        <fullName evidence="3">tRNA dimethylallyltransferase</fullName>
        <ecNumber evidence="3">2.5.1.75</ecNumber>
    </recommendedName>
</protein>